<evidence type="ECO:0000313" key="3">
    <source>
        <dbReference type="EMBL" id="KAI5072257.1"/>
    </source>
</evidence>
<sequence>MAWFGLGQHRDAESQPKHENTEEAALTKAPAAPTVVRLPRASIQVAPISHTVDESADQGSKNLWQVYALVGFMVVRWLWARWKERTDARSDAEDDNF</sequence>
<name>A0A9D4UR16_ADICA</name>
<dbReference type="AlphaFoldDB" id="A0A9D4UR16"/>
<dbReference type="PANTHER" id="PTHR36374">
    <property type="entry name" value="OS01G0969000 PROTEIN"/>
    <property type="match status" value="1"/>
</dbReference>
<evidence type="ECO:0000313" key="4">
    <source>
        <dbReference type="Proteomes" id="UP000886520"/>
    </source>
</evidence>
<evidence type="ECO:0000256" key="1">
    <source>
        <dbReference type="SAM" id="MobiDB-lite"/>
    </source>
</evidence>
<organism evidence="3 4">
    <name type="scientific">Adiantum capillus-veneris</name>
    <name type="common">Maidenhair fern</name>
    <dbReference type="NCBI Taxonomy" id="13818"/>
    <lineage>
        <taxon>Eukaryota</taxon>
        <taxon>Viridiplantae</taxon>
        <taxon>Streptophyta</taxon>
        <taxon>Embryophyta</taxon>
        <taxon>Tracheophyta</taxon>
        <taxon>Polypodiopsida</taxon>
        <taxon>Polypodiidae</taxon>
        <taxon>Polypodiales</taxon>
        <taxon>Pteridineae</taxon>
        <taxon>Pteridaceae</taxon>
        <taxon>Vittarioideae</taxon>
        <taxon>Adiantum</taxon>
    </lineage>
</organism>
<keyword evidence="2" id="KW-0472">Membrane</keyword>
<reference evidence="3" key="1">
    <citation type="submission" date="2021-01" db="EMBL/GenBank/DDBJ databases">
        <title>Adiantum capillus-veneris genome.</title>
        <authorList>
            <person name="Fang Y."/>
            <person name="Liao Q."/>
        </authorList>
    </citation>
    <scope>NUCLEOTIDE SEQUENCE</scope>
    <source>
        <strain evidence="3">H3</strain>
        <tissue evidence="3">Leaf</tissue>
    </source>
</reference>
<proteinExistence type="predicted"/>
<comment type="caution">
    <text evidence="3">The sequence shown here is derived from an EMBL/GenBank/DDBJ whole genome shotgun (WGS) entry which is preliminary data.</text>
</comment>
<keyword evidence="2" id="KW-0812">Transmembrane</keyword>
<dbReference type="Proteomes" id="UP000886520">
    <property type="component" value="Chromosome 12"/>
</dbReference>
<protein>
    <submittedName>
        <fullName evidence="3">Uncharacterized protein</fullName>
    </submittedName>
</protein>
<dbReference type="OrthoDB" id="1892038at2759"/>
<feature type="transmembrane region" description="Helical" evidence="2">
    <location>
        <begin position="62"/>
        <end position="79"/>
    </location>
</feature>
<feature type="region of interest" description="Disordered" evidence="1">
    <location>
        <begin position="1"/>
        <end position="31"/>
    </location>
</feature>
<keyword evidence="4" id="KW-1185">Reference proteome</keyword>
<accession>A0A9D4UR16</accession>
<feature type="compositionally biased region" description="Basic and acidic residues" evidence="1">
    <location>
        <begin position="8"/>
        <end position="21"/>
    </location>
</feature>
<dbReference type="EMBL" id="JABFUD020000012">
    <property type="protein sequence ID" value="KAI5072257.1"/>
    <property type="molecule type" value="Genomic_DNA"/>
</dbReference>
<gene>
    <name evidence="3" type="ORF">GOP47_0012363</name>
</gene>
<evidence type="ECO:0000256" key="2">
    <source>
        <dbReference type="SAM" id="Phobius"/>
    </source>
</evidence>
<keyword evidence="2" id="KW-1133">Transmembrane helix</keyword>
<dbReference type="PANTHER" id="PTHR36374:SF1">
    <property type="entry name" value="OS01G0969000 PROTEIN"/>
    <property type="match status" value="1"/>
</dbReference>
<dbReference type="GO" id="GO:0009507">
    <property type="term" value="C:chloroplast"/>
    <property type="evidence" value="ECO:0007669"/>
    <property type="project" value="TreeGrafter"/>
</dbReference>